<proteinExistence type="predicted"/>
<feature type="transmembrane region" description="Helical" evidence="1">
    <location>
        <begin position="34"/>
        <end position="51"/>
    </location>
</feature>
<accession>A0A4R1QZ67</accession>
<keyword evidence="1" id="KW-0812">Transmembrane</keyword>
<organism evidence="2 3">
    <name type="scientific">Hydrogenispora ethanolica</name>
    <dbReference type="NCBI Taxonomy" id="1082276"/>
    <lineage>
        <taxon>Bacteria</taxon>
        <taxon>Bacillati</taxon>
        <taxon>Bacillota</taxon>
        <taxon>Hydrogenispora</taxon>
    </lineage>
</organism>
<dbReference type="EMBL" id="SLUN01000043">
    <property type="protein sequence ID" value="TCL58269.1"/>
    <property type="molecule type" value="Genomic_DNA"/>
</dbReference>
<sequence length="55" mass="6349">MGSPFKYIKHLEEKVFVGIIGLELLKTLIVPNPLDVLILTGLIFVFIWCFGDDWR</sequence>
<dbReference type="AlphaFoldDB" id="A0A4R1QZ67"/>
<keyword evidence="3" id="KW-1185">Reference proteome</keyword>
<evidence type="ECO:0000313" key="3">
    <source>
        <dbReference type="Proteomes" id="UP000295008"/>
    </source>
</evidence>
<keyword evidence="1" id="KW-1133">Transmembrane helix</keyword>
<name>A0A4R1QZ67_HYDET</name>
<reference evidence="2 3" key="1">
    <citation type="submission" date="2019-03" db="EMBL/GenBank/DDBJ databases">
        <title>Genomic Encyclopedia of Type Strains, Phase IV (KMG-IV): sequencing the most valuable type-strain genomes for metagenomic binning, comparative biology and taxonomic classification.</title>
        <authorList>
            <person name="Goeker M."/>
        </authorList>
    </citation>
    <scope>NUCLEOTIDE SEQUENCE [LARGE SCALE GENOMIC DNA]</scope>
    <source>
        <strain evidence="2 3">LX-B</strain>
    </source>
</reference>
<evidence type="ECO:0000256" key="1">
    <source>
        <dbReference type="SAM" id="Phobius"/>
    </source>
</evidence>
<gene>
    <name evidence="2" type="ORF">EDC14_10435</name>
</gene>
<protein>
    <submittedName>
        <fullName evidence="2">Uncharacterized protein</fullName>
    </submittedName>
</protein>
<keyword evidence="1" id="KW-0472">Membrane</keyword>
<evidence type="ECO:0000313" key="2">
    <source>
        <dbReference type="EMBL" id="TCL58269.1"/>
    </source>
</evidence>
<dbReference type="Proteomes" id="UP000295008">
    <property type="component" value="Unassembled WGS sequence"/>
</dbReference>
<comment type="caution">
    <text evidence="2">The sequence shown here is derived from an EMBL/GenBank/DDBJ whole genome shotgun (WGS) entry which is preliminary data.</text>
</comment>